<sequence length="365" mass="40556">MKTNPHGHVLCSSPSTYRAPLVMVPSPVMLKHSDFAMSSSVTMHAYGELHPHYACLFAGSADIDKDGCDVYTIIDWESLLILPKHVAFKGDNGNFLSARTVEDTHICSSHPVTLEMKELGTSPNWIWADSADTTSNNSDTLFWPIKVEDDIIALRNLGNNNFCKRLTTEGKTNCLNAAVRTITKEARLQVHETVLSRRIYNVNFRLMDARIYNQNVLTMANGDATNNTQEPNTIDMKLSYTDTKTSTWNASVSVKLGVKTTLQTGVPFIAKGQIEVSAEINSAYQWGETITSTSVVETVYKVTVPPMTRVKVSLLATMGSCDVPFSYTQQDTLTNGKQITYNMDDGVYTGVNCYNFKYETQQEPL</sequence>
<proteinExistence type="predicted"/>
<protein>
    <submittedName>
        <fullName evidence="1">Uncharacterized protein</fullName>
    </submittedName>
</protein>
<organism evidence="1 2">
    <name type="scientific">Camellia lanceoleosa</name>
    <dbReference type="NCBI Taxonomy" id="1840588"/>
    <lineage>
        <taxon>Eukaryota</taxon>
        <taxon>Viridiplantae</taxon>
        <taxon>Streptophyta</taxon>
        <taxon>Embryophyta</taxon>
        <taxon>Tracheophyta</taxon>
        <taxon>Spermatophyta</taxon>
        <taxon>Magnoliopsida</taxon>
        <taxon>eudicotyledons</taxon>
        <taxon>Gunneridae</taxon>
        <taxon>Pentapetalae</taxon>
        <taxon>asterids</taxon>
        <taxon>Ericales</taxon>
        <taxon>Theaceae</taxon>
        <taxon>Camellia</taxon>
    </lineage>
</organism>
<evidence type="ECO:0000313" key="2">
    <source>
        <dbReference type="Proteomes" id="UP001060215"/>
    </source>
</evidence>
<dbReference type="EMBL" id="CM045768">
    <property type="protein sequence ID" value="KAI7982766.1"/>
    <property type="molecule type" value="Genomic_DNA"/>
</dbReference>
<dbReference type="Proteomes" id="UP001060215">
    <property type="component" value="Chromosome 11"/>
</dbReference>
<comment type="caution">
    <text evidence="1">The sequence shown here is derived from an EMBL/GenBank/DDBJ whole genome shotgun (WGS) entry which is preliminary data.</text>
</comment>
<evidence type="ECO:0000313" key="1">
    <source>
        <dbReference type="EMBL" id="KAI7982766.1"/>
    </source>
</evidence>
<reference evidence="1 2" key="1">
    <citation type="journal article" date="2022" name="Plant J.">
        <title>Chromosome-level genome of Camellia lanceoleosa provides a valuable resource for understanding genome evolution and self-incompatibility.</title>
        <authorList>
            <person name="Gong W."/>
            <person name="Xiao S."/>
            <person name="Wang L."/>
            <person name="Liao Z."/>
            <person name="Chang Y."/>
            <person name="Mo W."/>
            <person name="Hu G."/>
            <person name="Li W."/>
            <person name="Zhao G."/>
            <person name="Zhu H."/>
            <person name="Hu X."/>
            <person name="Ji K."/>
            <person name="Xiang X."/>
            <person name="Song Q."/>
            <person name="Yuan D."/>
            <person name="Jin S."/>
            <person name="Zhang L."/>
        </authorList>
    </citation>
    <scope>NUCLEOTIDE SEQUENCE [LARGE SCALE GENOMIC DNA]</scope>
    <source>
        <strain evidence="1">SQ_2022a</strain>
    </source>
</reference>
<gene>
    <name evidence="1" type="ORF">LOK49_LG15G02355</name>
</gene>
<name>A0ACC0F234_9ERIC</name>
<accession>A0ACC0F234</accession>
<keyword evidence="2" id="KW-1185">Reference proteome</keyword>